<organism evidence="18 19">
    <name type="scientific">Mucilaginibacter psychrotolerans</name>
    <dbReference type="NCBI Taxonomy" id="1524096"/>
    <lineage>
        <taxon>Bacteria</taxon>
        <taxon>Pseudomonadati</taxon>
        <taxon>Bacteroidota</taxon>
        <taxon>Sphingobacteriia</taxon>
        <taxon>Sphingobacteriales</taxon>
        <taxon>Sphingobacteriaceae</taxon>
        <taxon>Mucilaginibacter</taxon>
    </lineage>
</organism>
<dbReference type="GO" id="GO:0015288">
    <property type="term" value="F:porin activity"/>
    <property type="evidence" value="ECO:0007669"/>
    <property type="project" value="UniProtKB-KW"/>
</dbReference>
<dbReference type="PANTHER" id="PTHR33619">
    <property type="entry name" value="POLYSACCHARIDE EXPORT PROTEIN GFCE-RELATED"/>
    <property type="match status" value="1"/>
</dbReference>
<evidence type="ECO:0000256" key="8">
    <source>
        <dbReference type="ARBA" id="ARBA00023047"/>
    </source>
</evidence>
<keyword evidence="9" id="KW-0406">Ion transport</keyword>
<keyword evidence="4" id="KW-1134">Transmembrane beta strand</keyword>
<keyword evidence="6 15" id="KW-0812">Transmembrane</keyword>
<dbReference type="Gene3D" id="3.30.1950.10">
    <property type="entry name" value="wza like domain"/>
    <property type="match status" value="1"/>
</dbReference>
<dbReference type="Pfam" id="PF02563">
    <property type="entry name" value="Poly_export"/>
    <property type="match status" value="1"/>
</dbReference>
<keyword evidence="3" id="KW-0813">Transport</keyword>
<evidence type="ECO:0000256" key="2">
    <source>
        <dbReference type="ARBA" id="ARBA00009450"/>
    </source>
</evidence>
<dbReference type="Pfam" id="PF22461">
    <property type="entry name" value="SLBB_2"/>
    <property type="match status" value="1"/>
</dbReference>
<evidence type="ECO:0000256" key="7">
    <source>
        <dbReference type="ARBA" id="ARBA00022729"/>
    </source>
</evidence>
<protein>
    <submittedName>
        <fullName evidence="18">Polysaccharide export protein</fullName>
    </submittedName>
</protein>
<dbReference type="PANTHER" id="PTHR33619:SF3">
    <property type="entry name" value="POLYSACCHARIDE EXPORT PROTEIN GFCE-RELATED"/>
    <property type="match status" value="1"/>
</dbReference>
<dbReference type="GO" id="GO:0006811">
    <property type="term" value="P:monoatomic ion transport"/>
    <property type="evidence" value="ECO:0007669"/>
    <property type="project" value="UniProtKB-KW"/>
</dbReference>
<dbReference type="Gene3D" id="3.10.560.10">
    <property type="entry name" value="Outer membrane lipoprotein wza domain like"/>
    <property type="match status" value="1"/>
</dbReference>
<dbReference type="Proteomes" id="UP000297540">
    <property type="component" value="Unassembled WGS sequence"/>
</dbReference>
<evidence type="ECO:0000256" key="14">
    <source>
        <dbReference type="ARBA" id="ARBA00023288"/>
    </source>
</evidence>
<accession>A0A4Y8SJX3</accession>
<keyword evidence="19" id="KW-1185">Reference proteome</keyword>
<dbReference type="GO" id="GO:0046930">
    <property type="term" value="C:pore complex"/>
    <property type="evidence" value="ECO:0007669"/>
    <property type="project" value="UniProtKB-KW"/>
</dbReference>
<evidence type="ECO:0000256" key="10">
    <source>
        <dbReference type="ARBA" id="ARBA00023114"/>
    </source>
</evidence>
<feature type="domain" description="SLBB" evidence="17">
    <location>
        <begin position="143"/>
        <end position="222"/>
    </location>
</feature>
<keyword evidence="11 15" id="KW-0472">Membrane</keyword>
<feature type="transmembrane region" description="Helical" evidence="15">
    <location>
        <begin position="238"/>
        <end position="257"/>
    </location>
</feature>
<dbReference type="OrthoDB" id="662756at2"/>
<evidence type="ECO:0000259" key="17">
    <source>
        <dbReference type="Pfam" id="PF22461"/>
    </source>
</evidence>
<evidence type="ECO:0000313" key="18">
    <source>
        <dbReference type="EMBL" id="TFF38827.1"/>
    </source>
</evidence>
<evidence type="ECO:0000256" key="1">
    <source>
        <dbReference type="ARBA" id="ARBA00004571"/>
    </source>
</evidence>
<evidence type="ECO:0000256" key="15">
    <source>
        <dbReference type="SAM" id="Phobius"/>
    </source>
</evidence>
<evidence type="ECO:0000256" key="4">
    <source>
        <dbReference type="ARBA" id="ARBA00022452"/>
    </source>
</evidence>
<evidence type="ECO:0000256" key="12">
    <source>
        <dbReference type="ARBA" id="ARBA00023139"/>
    </source>
</evidence>
<dbReference type="AlphaFoldDB" id="A0A4Y8SJX3"/>
<keyword evidence="14" id="KW-0449">Lipoprotein</keyword>
<evidence type="ECO:0000256" key="3">
    <source>
        <dbReference type="ARBA" id="ARBA00022448"/>
    </source>
</evidence>
<evidence type="ECO:0000256" key="5">
    <source>
        <dbReference type="ARBA" id="ARBA00022597"/>
    </source>
</evidence>
<keyword evidence="12" id="KW-0564">Palmitate</keyword>
<comment type="subcellular location">
    <subcellularLocation>
        <location evidence="1">Cell outer membrane</location>
        <topology evidence="1">Multi-pass membrane protein</topology>
    </subcellularLocation>
</comment>
<keyword evidence="8" id="KW-0625">Polysaccharide transport</keyword>
<evidence type="ECO:0000256" key="13">
    <source>
        <dbReference type="ARBA" id="ARBA00023237"/>
    </source>
</evidence>
<proteinExistence type="inferred from homology"/>
<dbReference type="GO" id="GO:0009279">
    <property type="term" value="C:cell outer membrane"/>
    <property type="evidence" value="ECO:0007669"/>
    <property type="project" value="UniProtKB-SubCell"/>
</dbReference>
<dbReference type="PROSITE" id="PS51257">
    <property type="entry name" value="PROKAR_LIPOPROTEIN"/>
    <property type="match status" value="1"/>
</dbReference>
<gene>
    <name evidence="18" type="ORF">E2R66_07420</name>
</gene>
<reference evidence="18 19" key="1">
    <citation type="journal article" date="2017" name="Int. J. Syst. Evol. Microbiol.">
        <title>Mucilaginibacterpsychrotolerans sp. nov., isolated from peatlands.</title>
        <authorList>
            <person name="Deng Y."/>
            <person name="Shen L."/>
            <person name="Xu B."/>
            <person name="Liu Y."/>
            <person name="Gu Z."/>
            <person name="Liu H."/>
            <person name="Zhou Y."/>
        </authorList>
    </citation>
    <scope>NUCLEOTIDE SEQUENCE [LARGE SCALE GENOMIC DNA]</scope>
    <source>
        <strain evidence="18 19">NH7-4</strain>
    </source>
</reference>
<keyword evidence="5" id="KW-0762">Sugar transport</keyword>
<sequence>MKKNTYSLLAISLAFVASLMLSSCISGRKLAYFNNIQRDSSATINEQRLEAKINVGDLLQINISTPDQITTAILNSATAINSGQGGVSGYLVDETGNIKLPLLGTVKAEGLTKIQLANFITTNLLDNQLAKSPIVNVRIVNFKVTVLGEVGRPGVISVPNERITLPEALASAGDLTSFGKRNNVLLIREVDGKRTWTRFSLNESQLFDKGIYNLQNEDIIYVEPNSAKAASSDRTTQLIPYFFSTASLLIVIYLQFIKK</sequence>
<dbReference type="InterPro" id="IPR054765">
    <property type="entry name" value="SLBB_dom"/>
</dbReference>
<dbReference type="RefSeq" id="WP_133228223.1">
    <property type="nucleotide sequence ID" value="NZ_SOZE01000005.1"/>
</dbReference>
<feature type="domain" description="Polysaccharide export protein N-terminal" evidence="16">
    <location>
        <begin position="50"/>
        <end position="139"/>
    </location>
</feature>
<dbReference type="InterPro" id="IPR003715">
    <property type="entry name" value="Poly_export_N"/>
</dbReference>
<dbReference type="GO" id="GO:0015159">
    <property type="term" value="F:polysaccharide transmembrane transporter activity"/>
    <property type="evidence" value="ECO:0007669"/>
    <property type="project" value="InterPro"/>
</dbReference>
<evidence type="ECO:0000256" key="11">
    <source>
        <dbReference type="ARBA" id="ARBA00023136"/>
    </source>
</evidence>
<keyword evidence="7" id="KW-0732">Signal</keyword>
<evidence type="ECO:0000256" key="6">
    <source>
        <dbReference type="ARBA" id="ARBA00022692"/>
    </source>
</evidence>
<keyword evidence="13" id="KW-0998">Cell outer membrane</keyword>
<evidence type="ECO:0000256" key="9">
    <source>
        <dbReference type="ARBA" id="ARBA00023065"/>
    </source>
</evidence>
<name>A0A4Y8SJX3_9SPHI</name>
<keyword evidence="10" id="KW-0626">Porin</keyword>
<keyword evidence="15" id="KW-1133">Transmembrane helix</keyword>
<evidence type="ECO:0000313" key="19">
    <source>
        <dbReference type="Proteomes" id="UP000297540"/>
    </source>
</evidence>
<dbReference type="InterPro" id="IPR049712">
    <property type="entry name" value="Poly_export"/>
</dbReference>
<comment type="caution">
    <text evidence="18">The sequence shown here is derived from an EMBL/GenBank/DDBJ whole genome shotgun (WGS) entry which is preliminary data.</text>
</comment>
<dbReference type="EMBL" id="SOZE01000005">
    <property type="protein sequence ID" value="TFF38827.1"/>
    <property type="molecule type" value="Genomic_DNA"/>
</dbReference>
<comment type="similarity">
    <text evidence="2">Belongs to the BexD/CtrA/VexA family.</text>
</comment>
<evidence type="ECO:0000259" key="16">
    <source>
        <dbReference type="Pfam" id="PF02563"/>
    </source>
</evidence>